<dbReference type="EMBL" id="JAUQUB010000005">
    <property type="protein sequence ID" value="MDO7883476.1"/>
    <property type="molecule type" value="Genomic_DNA"/>
</dbReference>
<comment type="caution">
    <text evidence="1">The sequence shown here is derived from an EMBL/GenBank/DDBJ whole genome shotgun (WGS) entry which is preliminary data.</text>
</comment>
<keyword evidence="2" id="KW-1185">Reference proteome</keyword>
<dbReference type="RefSeq" id="WP_305003902.1">
    <property type="nucleotide sequence ID" value="NZ_JAUQUB010000005.1"/>
</dbReference>
<proteinExistence type="predicted"/>
<evidence type="ECO:0000313" key="2">
    <source>
        <dbReference type="Proteomes" id="UP001241072"/>
    </source>
</evidence>
<organism evidence="1 2">
    <name type="scientific">Antiquaquibacter soli</name>
    <dbReference type="NCBI Taxonomy" id="3064523"/>
    <lineage>
        <taxon>Bacteria</taxon>
        <taxon>Bacillati</taxon>
        <taxon>Actinomycetota</taxon>
        <taxon>Actinomycetes</taxon>
        <taxon>Micrococcales</taxon>
        <taxon>Microbacteriaceae</taxon>
        <taxon>Antiquaquibacter</taxon>
    </lineage>
</organism>
<evidence type="ECO:0000313" key="1">
    <source>
        <dbReference type="EMBL" id="MDO7883476.1"/>
    </source>
</evidence>
<accession>A0ABT9BR36</accession>
<reference evidence="1 2" key="1">
    <citation type="submission" date="2023-07" db="EMBL/GenBank/DDBJ databases">
        <title>Protaetiibacter sp. nov WY-16 isolated from soil.</title>
        <authorList>
            <person name="Liu B."/>
            <person name="Wan Y."/>
        </authorList>
    </citation>
    <scope>NUCLEOTIDE SEQUENCE [LARGE SCALE GENOMIC DNA]</scope>
    <source>
        <strain evidence="1 2">WY-16</strain>
    </source>
</reference>
<dbReference type="Proteomes" id="UP001241072">
    <property type="component" value="Unassembled WGS sequence"/>
</dbReference>
<name>A0ABT9BR36_9MICO</name>
<gene>
    <name evidence="1" type="ORF">Q5716_14680</name>
</gene>
<sequence>MGLRDIEVRASQARAFLQAARVTSDFSDEVSVEAAANVIATNAVLAGIAAADAICGRALGVRSSSSQHSDALAILRRAHGGEAAAGHLRALLSLKNDASYEPLMITSVKAAAAIQHAERLVDLMERILR</sequence>
<protein>
    <recommendedName>
        <fullName evidence="3">HEPN domain-containing protein</fullName>
    </recommendedName>
</protein>
<evidence type="ECO:0008006" key="3">
    <source>
        <dbReference type="Google" id="ProtNLM"/>
    </source>
</evidence>
<dbReference type="Gene3D" id="1.20.120.330">
    <property type="entry name" value="Nucleotidyltransferases domain 2"/>
    <property type="match status" value="1"/>
</dbReference>